<feature type="region of interest" description="Disordered" evidence="1">
    <location>
        <begin position="1"/>
        <end position="22"/>
    </location>
</feature>
<evidence type="ECO:0000313" key="3">
    <source>
        <dbReference type="EMBL" id="TXN30969.1"/>
    </source>
</evidence>
<sequence>MKRPSDASRRDGVPDRGTLGNGMPYLRAGAGGRLVFLPGIAGGARPATALDRRVQGGQISLLARHHEVWWIGHRPGLPPDFDMASVAGEYADTLRHLFGDPVDVIGVSTGGSIALQLAADHPDVVNRLVVVSSAYRLGPSGRLAQQRTGALLRAGRPQRAAAELMSRLGRNAVERNAMTVAGLMLGPIVVGNDDPDLLVLLDAEDGFDLHGRLPEITAPTLVLGGDSDGFYPESLFRETALRIQSARLVLYRGVGHMTTQGNHRLAADVRAFLED</sequence>
<feature type="compositionally biased region" description="Basic and acidic residues" evidence="1">
    <location>
        <begin position="1"/>
        <end position="14"/>
    </location>
</feature>
<evidence type="ECO:0000313" key="4">
    <source>
        <dbReference type="Proteomes" id="UP000321379"/>
    </source>
</evidence>
<dbReference type="Proteomes" id="UP000321379">
    <property type="component" value="Unassembled WGS sequence"/>
</dbReference>
<protein>
    <submittedName>
        <fullName evidence="3">Alpha/beta hydrolase</fullName>
    </submittedName>
</protein>
<dbReference type="Pfam" id="PF12697">
    <property type="entry name" value="Abhydrolase_6"/>
    <property type="match status" value="1"/>
</dbReference>
<organism evidence="3 4">
    <name type="scientific">Lacisediminihabitans profunda</name>
    <dbReference type="NCBI Taxonomy" id="2594790"/>
    <lineage>
        <taxon>Bacteria</taxon>
        <taxon>Bacillati</taxon>
        <taxon>Actinomycetota</taxon>
        <taxon>Actinomycetes</taxon>
        <taxon>Micrococcales</taxon>
        <taxon>Microbacteriaceae</taxon>
        <taxon>Lacisediminihabitans</taxon>
    </lineage>
</organism>
<proteinExistence type="predicted"/>
<dbReference type="PANTHER" id="PTHR43433">
    <property type="entry name" value="HYDROLASE, ALPHA/BETA FOLD FAMILY PROTEIN"/>
    <property type="match status" value="1"/>
</dbReference>
<dbReference type="GO" id="GO:0016787">
    <property type="term" value="F:hydrolase activity"/>
    <property type="evidence" value="ECO:0007669"/>
    <property type="project" value="UniProtKB-KW"/>
</dbReference>
<comment type="caution">
    <text evidence="3">The sequence shown here is derived from an EMBL/GenBank/DDBJ whole genome shotgun (WGS) entry which is preliminary data.</text>
</comment>
<accession>A0A5C8UTK3</accession>
<dbReference type="RefSeq" id="WP_147782555.1">
    <property type="nucleotide sequence ID" value="NZ_VRMG01000005.1"/>
</dbReference>
<dbReference type="InterPro" id="IPR029058">
    <property type="entry name" value="AB_hydrolase_fold"/>
</dbReference>
<dbReference type="PANTHER" id="PTHR43433:SF5">
    <property type="entry name" value="AB HYDROLASE-1 DOMAIN-CONTAINING PROTEIN"/>
    <property type="match status" value="1"/>
</dbReference>
<dbReference type="EMBL" id="VRMG01000005">
    <property type="protein sequence ID" value="TXN30969.1"/>
    <property type="molecule type" value="Genomic_DNA"/>
</dbReference>
<evidence type="ECO:0000259" key="2">
    <source>
        <dbReference type="Pfam" id="PF12697"/>
    </source>
</evidence>
<dbReference type="PRINTS" id="PR00111">
    <property type="entry name" value="ABHYDROLASE"/>
</dbReference>
<name>A0A5C8UTK3_9MICO</name>
<evidence type="ECO:0000256" key="1">
    <source>
        <dbReference type="SAM" id="MobiDB-lite"/>
    </source>
</evidence>
<dbReference type="InterPro" id="IPR050471">
    <property type="entry name" value="AB_hydrolase"/>
</dbReference>
<dbReference type="Gene3D" id="3.40.50.1820">
    <property type="entry name" value="alpha/beta hydrolase"/>
    <property type="match status" value="1"/>
</dbReference>
<keyword evidence="4" id="KW-1185">Reference proteome</keyword>
<feature type="domain" description="AB hydrolase-1" evidence="2">
    <location>
        <begin position="34"/>
        <end position="260"/>
    </location>
</feature>
<keyword evidence="3" id="KW-0378">Hydrolase</keyword>
<dbReference type="SUPFAM" id="SSF53474">
    <property type="entry name" value="alpha/beta-Hydrolases"/>
    <property type="match status" value="1"/>
</dbReference>
<dbReference type="AlphaFoldDB" id="A0A5C8UTK3"/>
<reference evidence="3 4" key="1">
    <citation type="submission" date="2019-08" db="EMBL/GenBank/DDBJ databases">
        <title>Bacterial whole genome sequence for Glaciihabitans sp. CHu50b-6-2.</title>
        <authorList>
            <person name="Jin L."/>
        </authorList>
    </citation>
    <scope>NUCLEOTIDE SEQUENCE [LARGE SCALE GENOMIC DNA]</scope>
    <source>
        <strain evidence="3 4">CHu50b-6-2</strain>
    </source>
</reference>
<dbReference type="InterPro" id="IPR000073">
    <property type="entry name" value="AB_hydrolase_1"/>
</dbReference>
<gene>
    <name evidence="3" type="ORF">FVP33_05045</name>
</gene>